<dbReference type="STRING" id="407821.A0A087T3Y9"/>
<feature type="domain" description="SRCR" evidence="4">
    <location>
        <begin position="540"/>
        <end position="597"/>
    </location>
</feature>
<gene>
    <name evidence="5" type="ORF">X975_08618</name>
</gene>
<evidence type="ECO:0000256" key="1">
    <source>
        <dbReference type="ARBA" id="ARBA00023157"/>
    </source>
</evidence>
<evidence type="ECO:0000313" key="6">
    <source>
        <dbReference type="Proteomes" id="UP000054359"/>
    </source>
</evidence>
<comment type="caution">
    <text evidence="3">Lacks conserved residue(s) required for the propagation of feature annotation.</text>
</comment>
<dbReference type="AlphaFoldDB" id="A0A087T3Y9"/>
<dbReference type="EMBL" id="KK113290">
    <property type="protein sequence ID" value="KFM59828.1"/>
    <property type="molecule type" value="Genomic_DNA"/>
</dbReference>
<feature type="non-terminal residue" evidence="5">
    <location>
        <position position="629"/>
    </location>
</feature>
<dbReference type="Proteomes" id="UP000054359">
    <property type="component" value="Unassembled WGS sequence"/>
</dbReference>
<organism evidence="5 6">
    <name type="scientific">Stegodyphus mimosarum</name>
    <name type="common">African social velvet spider</name>
    <dbReference type="NCBI Taxonomy" id="407821"/>
    <lineage>
        <taxon>Eukaryota</taxon>
        <taxon>Metazoa</taxon>
        <taxon>Ecdysozoa</taxon>
        <taxon>Arthropoda</taxon>
        <taxon>Chelicerata</taxon>
        <taxon>Arachnida</taxon>
        <taxon>Araneae</taxon>
        <taxon>Araneomorphae</taxon>
        <taxon>Entelegynae</taxon>
        <taxon>Eresoidea</taxon>
        <taxon>Eresidae</taxon>
        <taxon>Stegodyphus</taxon>
    </lineage>
</organism>
<dbReference type="GO" id="GO:0042562">
    <property type="term" value="F:hormone binding"/>
    <property type="evidence" value="ECO:0007669"/>
    <property type="project" value="TreeGrafter"/>
</dbReference>
<keyword evidence="1 2" id="KW-1015">Disulfide bond</keyword>
<name>A0A087T3Y9_STEMI</name>
<dbReference type="PANTHER" id="PTHR22722:SF15">
    <property type="entry name" value="LOW-DENSITY LIPOPROTEIN RECEPTOR-RELATED"/>
    <property type="match status" value="1"/>
</dbReference>
<protein>
    <submittedName>
        <fullName evidence="5">SCO-spondin</fullName>
    </submittedName>
</protein>
<feature type="disulfide bond" evidence="2">
    <location>
        <begin position="524"/>
        <end position="539"/>
    </location>
</feature>
<dbReference type="PRINTS" id="PR00261">
    <property type="entry name" value="LDLRECEPTOR"/>
</dbReference>
<dbReference type="SMART" id="SM00192">
    <property type="entry name" value="LDLa"/>
    <property type="match status" value="2"/>
</dbReference>
<dbReference type="OrthoDB" id="6428856at2759"/>
<dbReference type="PROSITE" id="PS50287">
    <property type="entry name" value="SRCR_2"/>
    <property type="match status" value="1"/>
</dbReference>
<feature type="disulfide bond" evidence="2">
    <location>
        <begin position="436"/>
        <end position="448"/>
    </location>
</feature>
<dbReference type="SUPFAM" id="SSF57424">
    <property type="entry name" value="LDL receptor-like module"/>
    <property type="match status" value="2"/>
</dbReference>
<dbReference type="CDD" id="cd00112">
    <property type="entry name" value="LDLa"/>
    <property type="match status" value="2"/>
</dbReference>
<feature type="disulfide bond" evidence="2">
    <location>
        <begin position="443"/>
        <end position="461"/>
    </location>
</feature>
<dbReference type="PANTHER" id="PTHR22722">
    <property type="entry name" value="LOW-DENSITY LIPOPROTEIN RECEPTOR-RELATED PROTEIN 2-RELATED"/>
    <property type="match status" value="1"/>
</dbReference>
<reference evidence="5 6" key="1">
    <citation type="submission" date="2013-11" db="EMBL/GenBank/DDBJ databases">
        <title>Genome sequencing of Stegodyphus mimosarum.</title>
        <authorList>
            <person name="Bechsgaard J."/>
        </authorList>
    </citation>
    <scope>NUCLEOTIDE SEQUENCE [LARGE SCALE GENOMIC DNA]</scope>
</reference>
<evidence type="ECO:0000313" key="5">
    <source>
        <dbReference type="EMBL" id="KFM59828.1"/>
    </source>
</evidence>
<dbReference type="GO" id="GO:0016324">
    <property type="term" value="C:apical plasma membrane"/>
    <property type="evidence" value="ECO:0007669"/>
    <property type="project" value="TreeGrafter"/>
</dbReference>
<dbReference type="InterPro" id="IPR036055">
    <property type="entry name" value="LDL_receptor-like_sf"/>
</dbReference>
<feature type="disulfide bond" evidence="2">
    <location>
        <begin position="455"/>
        <end position="470"/>
    </location>
</feature>
<accession>A0A087T3Y9</accession>
<dbReference type="Gene3D" id="4.10.400.10">
    <property type="entry name" value="Low-density Lipoprotein Receptor"/>
    <property type="match status" value="3"/>
</dbReference>
<keyword evidence="6" id="KW-1185">Reference proteome</keyword>
<evidence type="ECO:0000256" key="2">
    <source>
        <dbReference type="PROSITE-ProRule" id="PRU00124"/>
    </source>
</evidence>
<dbReference type="InterPro" id="IPR051221">
    <property type="entry name" value="LDLR-related"/>
</dbReference>
<dbReference type="PROSITE" id="PS50068">
    <property type="entry name" value="LDLRA_2"/>
    <property type="match status" value="2"/>
</dbReference>
<dbReference type="GO" id="GO:0043235">
    <property type="term" value="C:receptor complex"/>
    <property type="evidence" value="ECO:0007669"/>
    <property type="project" value="TreeGrafter"/>
</dbReference>
<sequence>MNEKDEQEINIQSLKSDIGINKTHLLKYTTINSYTAPTENVELIDVLLLDHPDFKNESISNTTVKDNLKPFFNSTEESEDISMVTSTISHILHKSGNVTNEANESDSMISVHLNNSQQMQTLNIAEVITEKEDSYDSNENSAITTEDISLYISELNMTEKAPSLVTHSASETKLHTIKELGESLNNNFSMHTLEGHGFYKPHFSLTTMSPANNAEKYYVPTSQSAAAEELTTHHNFVKSSDTLKEVTISKDKITTSTPDLSGLDTSKLTLNSDSIDSSAVYTDASAYGSSQNVEDGSLSTVNHQINDEITSFPAVQSNETSENISTDTSDNLTSSDALITNRNEDGLNVTTVILSGVPKIVPQFPALHFNPNDIESDDGGIIELDDDLMHEQQTTQSDQDTIKDKTEIIRHITTLAPTTVMPVSLGKYPVFISKSCSEDEMLCDSGECVESNSRCNMRRDCRDNSDEKNCTCTDLLKVLGQSQKICDGVEDCQDRSDEQNCPWCKAGQYICPQTKFCINRTQVCDGHDDCPLGNDEKYCVRLAESVPDAESLHYRSSGYLMVRKKGQWGKLCLESVQDSLVLRRKLDELGKAVCTTLTYKDMSESKRVHDTTVGSEFYYEISSEASREV</sequence>
<evidence type="ECO:0000259" key="4">
    <source>
        <dbReference type="PROSITE" id="PS50287"/>
    </source>
</evidence>
<evidence type="ECO:0000256" key="3">
    <source>
        <dbReference type="PROSITE-ProRule" id="PRU00196"/>
    </source>
</evidence>
<dbReference type="InterPro" id="IPR002172">
    <property type="entry name" value="LDrepeatLR_classA_rpt"/>
</dbReference>
<dbReference type="InterPro" id="IPR001190">
    <property type="entry name" value="SRCR"/>
</dbReference>
<proteinExistence type="predicted"/>
<dbReference type="GO" id="GO:0006898">
    <property type="term" value="P:receptor-mediated endocytosis"/>
    <property type="evidence" value="ECO:0007669"/>
    <property type="project" value="TreeGrafter"/>
</dbReference>
<dbReference type="Pfam" id="PF00057">
    <property type="entry name" value="Ldl_recept_a"/>
    <property type="match status" value="2"/>
</dbReference>